<sequence length="116" mass="12216">MGMMMMAFRAPDDVADPSAFTEEAGLEDYPPLGAPADLAERLNARLRALGLDSGALDDTSGVILPDGVGSISFTVGEGQVRFILVNGPTGEVIDVFRELRAQDGWHLLDAGTGEPL</sequence>
<evidence type="ECO:0000313" key="2">
    <source>
        <dbReference type="Proteomes" id="UP000316988"/>
    </source>
</evidence>
<dbReference type="AlphaFoldDB" id="A0A554RUE2"/>
<comment type="caution">
    <text evidence="1">The sequence shown here is derived from an EMBL/GenBank/DDBJ whole genome shotgun (WGS) entry which is preliminary data.</text>
</comment>
<accession>A0A554RUE2</accession>
<protein>
    <submittedName>
        <fullName evidence="1">Uncharacterized protein</fullName>
    </submittedName>
</protein>
<evidence type="ECO:0000313" key="1">
    <source>
        <dbReference type="EMBL" id="TSD57645.1"/>
    </source>
</evidence>
<name>A0A554RUE2_9ACTN</name>
<proteinExistence type="predicted"/>
<organism evidence="1 2">
    <name type="scientific">Aeromicrobium piscarium</name>
    <dbReference type="NCBI Taxonomy" id="2590901"/>
    <lineage>
        <taxon>Bacteria</taxon>
        <taxon>Bacillati</taxon>
        <taxon>Actinomycetota</taxon>
        <taxon>Actinomycetes</taxon>
        <taxon>Propionibacteriales</taxon>
        <taxon>Nocardioidaceae</taxon>
        <taxon>Aeromicrobium</taxon>
    </lineage>
</organism>
<reference evidence="1 2" key="1">
    <citation type="submission" date="2019-07" db="EMBL/GenBank/DDBJ databases">
        <authorList>
            <person name="Zhao L.H."/>
        </authorList>
    </citation>
    <scope>NUCLEOTIDE SEQUENCE [LARGE SCALE GENOMIC DNA]</scope>
    <source>
        <strain evidence="1 2">Co35</strain>
    </source>
</reference>
<dbReference type="EMBL" id="VLNT01000018">
    <property type="protein sequence ID" value="TSD57645.1"/>
    <property type="molecule type" value="Genomic_DNA"/>
</dbReference>
<keyword evidence="2" id="KW-1185">Reference proteome</keyword>
<gene>
    <name evidence="1" type="ORF">FNM00_15705</name>
</gene>
<dbReference type="RefSeq" id="WP_143914494.1">
    <property type="nucleotide sequence ID" value="NZ_VLNT01000018.1"/>
</dbReference>
<dbReference type="Proteomes" id="UP000316988">
    <property type="component" value="Unassembled WGS sequence"/>
</dbReference>
<dbReference type="OrthoDB" id="9885058at2"/>